<dbReference type="AlphaFoldDB" id="D1NWN6"/>
<organism evidence="1 2">
    <name type="scientific">Bifidobacterium gallicum DSM 20093 = LMG 11596</name>
    <dbReference type="NCBI Taxonomy" id="561180"/>
    <lineage>
        <taxon>Bacteria</taxon>
        <taxon>Bacillati</taxon>
        <taxon>Actinomycetota</taxon>
        <taxon>Actinomycetes</taxon>
        <taxon>Bifidobacteriales</taxon>
        <taxon>Bifidobacteriaceae</taxon>
        <taxon>Bifidobacterium</taxon>
    </lineage>
</organism>
<dbReference type="EMBL" id="ABXB03000005">
    <property type="protein sequence ID" value="EFA22195.1"/>
    <property type="molecule type" value="Genomic_DNA"/>
</dbReference>
<dbReference type="STRING" id="561180.BIFGAL_04290"/>
<dbReference type="Proteomes" id="UP000003656">
    <property type="component" value="Unassembled WGS sequence"/>
</dbReference>
<name>D1NWN6_9BIFI</name>
<accession>D1NWN6</accession>
<gene>
    <name evidence="1" type="ORF">BIFGAL_04290</name>
</gene>
<protein>
    <submittedName>
        <fullName evidence="1">Uncharacterized protein</fullName>
    </submittedName>
</protein>
<evidence type="ECO:0000313" key="2">
    <source>
        <dbReference type="Proteomes" id="UP000003656"/>
    </source>
</evidence>
<sequence>MFLEVRGNSLDYAPRPATVVGCGAFGWREYIFFISAPASYGEQTHNS</sequence>
<proteinExistence type="predicted"/>
<reference evidence="1 2" key="1">
    <citation type="submission" date="2009-11" db="EMBL/GenBank/DDBJ databases">
        <authorList>
            <person name="Weinstock G."/>
            <person name="Sodergren E."/>
            <person name="Clifton S."/>
            <person name="Fulton L."/>
            <person name="Fulton B."/>
            <person name="Courtney L."/>
            <person name="Fronick C."/>
            <person name="Harrison M."/>
            <person name="Strong C."/>
            <person name="Farmer C."/>
            <person name="Delahaunty K."/>
            <person name="Markovic C."/>
            <person name="Hall O."/>
            <person name="Minx P."/>
            <person name="Tomlinson C."/>
            <person name="Mitreva M."/>
            <person name="Nelson J."/>
            <person name="Hou S."/>
            <person name="Wollam A."/>
            <person name="Pepin K.H."/>
            <person name="Johnson M."/>
            <person name="Bhonagiri V."/>
            <person name="Nash W.E."/>
            <person name="Warren W."/>
            <person name="Chinwalla A."/>
            <person name="Mardis E.R."/>
            <person name="Wilson R.K."/>
        </authorList>
    </citation>
    <scope>NUCLEOTIDE SEQUENCE [LARGE SCALE GENOMIC DNA]</scope>
    <source>
        <strain evidence="1 2">DSM 20093</strain>
    </source>
</reference>
<comment type="caution">
    <text evidence="1">The sequence shown here is derived from an EMBL/GenBank/DDBJ whole genome shotgun (WGS) entry which is preliminary data.</text>
</comment>
<evidence type="ECO:0000313" key="1">
    <source>
        <dbReference type="EMBL" id="EFA22195.1"/>
    </source>
</evidence>